<comment type="caution">
    <text evidence="1">The sequence shown here is derived from an EMBL/GenBank/DDBJ whole genome shotgun (WGS) entry which is preliminary data.</text>
</comment>
<dbReference type="EMBL" id="MU268894">
    <property type="protein sequence ID" value="KAH7903553.1"/>
    <property type="molecule type" value="Genomic_DNA"/>
</dbReference>
<accession>A0ACB7ZT74</accession>
<proteinExistence type="predicted"/>
<sequence>MQPLLEIDAQTYVAWKGEYFSNAEWILSKVIGARVNDHGAFAIRALVRARRLQWNAALEDAQMSINILPTVIGYVALSIALSGQSNCEDAMHGLDLGFIDGNGDVDTIRLLLLLKAIIVFNNGQGNEGIARITDLIKARPGNDTPLCRSVQAYMYAQLGMAAMNEQEYDRAVQQFTSAINLGPFDMDSTGIGTVLLVFGWKFGTLWRDIHKRKCETLYAADRTNEAVESLHTMMNQLDEGTKAMKETKDWLVDFRRRCAQTSKTLGDEALRVNNYSEAVDQYSAALALDPSEADIFIKRSEARAAMAKWKDALEDAEHAIGLDPSSPWGYERKHAALHGAQEYGNAIEAFSTMLLKLEDSSDPRIRQLRHQYVSPADVESVIQRAINKTLQNSPLRLIDTTTGRLCDRDERVKVFKGTPDFKELVSSTTTNATFDHERIAEVVMKYFRHAMLSHRWEGKEPLLSVVQDKSVYDLEPVYPVTKLQSFCQTARDAGYTWGWSDTCCIDKTNSVELQQSLNSMFNWYHDSSLTVVYLSDVPPSSKPGALARSVWTTRGWTLQEFLAPKVIRFFAKDWTLYLNDGSPNHKESTAIMEELEDATGVAAQALIGFHLGATEVREKLQWASNRVTTVQEDIAYSLLGIFDVTLIVNYGERKQKALGRLLEAVVSRSGDVTALDWAGRSSEYNSCLPADITVYEAAACAPSFVRREEMETLLSGLRSSVAAEMALALYDKLDRQPPPRFANHRLTLPCIVFPLTALTKRTEGRFGSKVYYATADGLEDVEITTEDTFSPFSPSRPPRWETLLVRPWNRDLLGAADLASRNAIDAPPPSDAIPTPSLQSSAGFDGLQKEAYKLVARLKQRFTALLLMRGRSGEYKRIASDHDIIAQVRDVNKLTDIRCIEIL</sequence>
<evidence type="ECO:0000313" key="2">
    <source>
        <dbReference type="Proteomes" id="UP000790377"/>
    </source>
</evidence>
<name>A0ACB7ZT74_9AGAM</name>
<protein>
    <submittedName>
        <fullName evidence="1">Uncharacterized protein</fullName>
    </submittedName>
</protein>
<organism evidence="1 2">
    <name type="scientific">Hygrophoropsis aurantiaca</name>
    <dbReference type="NCBI Taxonomy" id="72124"/>
    <lineage>
        <taxon>Eukaryota</taxon>
        <taxon>Fungi</taxon>
        <taxon>Dikarya</taxon>
        <taxon>Basidiomycota</taxon>
        <taxon>Agaricomycotina</taxon>
        <taxon>Agaricomycetes</taxon>
        <taxon>Agaricomycetidae</taxon>
        <taxon>Boletales</taxon>
        <taxon>Coniophorineae</taxon>
        <taxon>Hygrophoropsidaceae</taxon>
        <taxon>Hygrophoropsis</taxon>
    </lineage>
</organism>
<keyword evidence="2" id="KW-1185">Reference proteome</keyword>
<dbReference type="Proteomes" id="UP000790377">
    <property type="component" value="Unassembled WGS sequence"/>
</dbReference>
<evidence type="ECO:0000313" key="1">
    <source>
        <dbReference type="EMBL" id="KAH7903553.1"/>
    </source>
</evidence>
<gene>
    <name evidence="1" type="ORF">BJ138DRAFT_1131315</name>
</gene>
<reference evidence="1" key="1">
    <citation type="journal article" date="2021" name="New Phytol.">
        <title>Evolutionary innovations through gain and loss of genes in the ectomycorrhizal Boletales.</title>
        <authorList>
            <person name="Wu G."/>
            <person name="Miyauchi S."/>
            <person name="Morin E."/>
            <person name="Kuo A."/>
            <person name="Drula E."/>
            <person name="Varga T."/>
            <person name="Kohler A."/>
            <person name="Feng B."/>
            <person name="Cao Y."/>
            <person name="Lipzen A."/>
            <person name="Daum C."/>
            <person name="Hundley H."/>
            <person name="Pangilinan J."/>
            <person name="Johnson J."/>
            <person name="Barry K."/>
            <person name="LaButti K."/>
            <person name="Ng V."/>
            <person name="Ahrendt S."/>
            <person name="Min B."/>
            <person name="Choi I.G."/>
            <person name="Park H."/>
            <person name="Plett J.M."/>
            <person name="Magnuson J."/>
            <person name="Spatafora J.W."/>
            <person name="Nagy L.G."/>
            <person name="Henrissat B."/>
            <person name="Grigoriev I.V."/>
            <person name="Yang Z.L."/>
            <person name="Xu J."/>
            <person name="Martin F.M."/>
        </authorList>
    </citation>
    <scope>NUCLEOTIDE SEQUENCE</scope>
    <source>
        <strain evidence="1">ATCC 28755</strain>
    </source>
</reference>